<feature type="compositionally biased region" description="Basic and acidic residues" evidence="1">
    <location>
        <begin position="80"/>
        <end position="89"/>
    </location>
</feature>
<feature type="region of interest" description="Disordered" evidence="1">
    <location>
        <begin position="77"/>
        <end position="105"/>
    </location>
</feature>
<evidence type="ECO:0000313" key="3">
    <source>
        <dbReference type="Proteomes" id="UP000528824"/>
    </source>
</evidence>
<reference evidence="2 3" key="1">
    <citation type="submission" date="2020-08" db="EMBL/GenBank/DDBJ databases">
        <title>Genomic Encyclopedia of Type Strains, Phase IV (KMG-V): Genome sequencing to study the core and pangenomes of soil and plant-associated prokaryotes.</title>
        <authorList>
            <person name="Whitman W."/>
        </authorList>
    </citation>
    <scope>NUCLEOTIDE SEQUENCE [LARGE SCALE GENOMIC DNA]</scope>
    <source>
        <strain evidence="2 3">SEMIA 4034</strain>
    </source>
</reference>
<name>A0A7W8UMA3_9HYPH</name>
<dbReference type="Proteomes" id="UP000528824">
    <property type="component" value="Unassembled WGS sequence"/>
</dbReference>
<evidence type="ECO:0000256" key="1">
    <source>
        <dbReference type="SAM" id="MobiDB-lite"/>
    </source>
</evidence>
<evidence type="ECO:0000313" key="2">
    <source>
        <dbReference type="EMBL" id="MBB5560620.1"/>
    </source>
</evidence>
<dbReference type="AlphaFoldDB" id="A0A7W8UMA3"/>
<organism evidence="2 3">
    <name type="scientific">Rhizobium lentis</name>
    <dbReference type="NCBI Taxonomy" id="1138194"/>
    <lineage>
        <taxon>Bacteria</taxon>
        <taxon>Pseudomonadati</taxon>
        <taxon>Pseudomonadota</taxon>
        <taxon>Alphaproteobacteria</taxon>
        <taxon>Hyphomicrobiales</taxon>
        <taxon>Rhizobiaceae</taxon>
        <taxon>Rhizobium/Agrobacterium group</taxon>
        <taxon>Rhizobium</taxon>
    </lineage>
</organism>
<sequence length="105" mass="11679">MTSEVFESWAIVELMGHRKRPGYAKEVEIAGGKMLRVDIPVSDGESVTEFYGTPAIYAIRPATEEVCRDMAYRSYGIDPRPVRPVDYRPHPSLASSSADDDGDEI</sequence>
<dbReference type="EMBL" id="JACHBC010000004">
    <property type="protein sequence ID" value="MBB5560620.1"/>
    <property type="molecule type" value="Genomic_DNA"/>
</dbReference>
<dbReference type="RefSeq" id="WP_183916091.1">
    <property type="nucleotide sequence ID" value="NZ_JACHBB010000004.1"/>
</dbReference>
<comment type="caution">
    <text evidence="2">The sequence shown here is derived from an EMBL/GenBank/DDBJ whole genome shotgun (WGS) entry which is preliminary data.</text>
</comment>
<protein>
    <submittedName>
        <fullName evidence="2">Uncharacterized protein</fullName>
    </submittedName>
</protein>
<accession>A0A7W8UMA3</accession>
<proteinExistence type="predicted"/>
<gene>
    <name evidence="2" type="ORF">GGI59_002282</name>
</gene>
<keyword evidence="3" id="KW-1185">Reference proteome</keyword>